<gene>
    <name evidence="8" type="ORF">Dbus_chr2Rg99</name>
</gene>
<feature type="domain" description="Ig-like" evidence="7">
    <location>
        <begin position="171"/>
        <end position="245"/>
    </location>
</feature>
<dbReference type="InterPro" id="IPR003598">
    <property type="entry name" value="Ig_sub2"/>
</dbReference>
<feature type="domain" description="Ig-like" evidence="7">
    <location>
        <begin position="267"/>
        <end position="359"/>
    </location>
</feature>
<evidence type="ECO:0000313" key="8">
    <source>
        <dbReference type="EMBL" id="ALC40520.1"/>
    </source>
</evidence>
<dbReference type="InterPro" id="IPR013098">
    <property type="entry name" value="Ig_I-set"/>
</dbReference>
<keyword evidence="2" id="KW-0472">Membrane</keyword>
<comment type="subcellular location">
    <subcellularLocation>
        <location evidence="1">Membrane</location>
        <topology evidence="1">Single-pass type I membrane protein</topology>
    </subcellularLocation>
</comment>
<dbReference type="PANTHER" id="PTHR11640">
    <property type="entry name" value="NEPHRIN"/>
    <property type="match status" value="1"/>
</dbReference>
<proteinExistence type="predicted"/>
<evidence type="ECO:0000256" key="3">
    <source>
        <dbReference type="ARBA" id="ARBA00023157"/>
    </source>
</evidence>
<evidence type="ECO:0000256" key="1">
    <source>
        <dbReference type="ARBA" id="ARBA00004479"/>
    </source>
</evidence>
<reference evidence="8 9" key="1">
    <citation type="submission" date="2015-08" db="EMBL/GenBank/DDBJ databases">
        <title>Ancestral chromatin configuration constrains chromatin evolution on differentiating sex chromosomes in Drosophila.</title>
        <authorList>
            <person name="Zhou Q."/>
            <person name="Bachtrog D."/>
        </authorList>
    </citation>
    <scope>NUCLEOTIDE SEQUENCE [LARGE SCALE GENOMIC DNA]</scope>
    <source>
        <tissue evidence="8">Whole larvae</tissue>
    </source>
</reference>
<feature type="domain" description="Ig-like" evidence="7">
    <location>
        <begin position="79"/>
        <end position="170"/>
    </location>
</feature>
<keyword evidence="5" id="KW-0393">Immunoglobulin domain</keyword>
<evidence type="ECO:0000259" key="7">
    <source>
        <dbReference type="PROSITE" id="PS50835"/>
    </source>
</evidence>
<feature type="compositionally biased region" description="Acidic residues" evidence="6">
    <location>
        <begin position="44"/>
        <end position="62"/>
    </location>
</feature>
<feature type="region of interest" description="Disordered" evidence="6">
    <location>
        <begin position="1"/>
        <end position="24"/>
    </location>
</feature>
<dbReference type="Pfam" id="PF13927">
    <property type="entry name" value="Ig_3"/>
    <property type="match status" value="2"/>
</dbReference>
<evidence type="ECO:0000256" key="6">
    <source>
        <dbReference type="SAM" id="MobiDB-lite"/>
    </source>
</evidence>
<dbReference type="STRING" id="30019.A0A0M4ETF4"/>
<accession>A0A0M4ETF4</accession>
<dbReference type="CDD" id="cd00096">
    <property type="entry name" value="Ig"/>
    <property type="match status" value="2"/>
</dbReference>
<evidence type="ECO:0000256" key="5">
    <source>
        <dbReference type="ARBA" id="ARBA00023319"/>
    </source>
</evidence>
<dbReference type="GO" id="GO:0050839">
    <property type="term" value="F:cell adhesion molecule binding"/>
    <property type="evidence" value="ECO:0007669"/>
    <property type="project" value="TreeGrafter"/>
</dbReference>
<dbReference type="PROSITE" id="PS50835">
    <property type="entry name" value="IG_LIKE"/>
    <property type="match status" value="3"/>
</dbReference>
<dbReference type="SUPFAM" id="SSF48726">
    <property type="entry name" value="Immunoglobulin"/>
    <property type="match status" value="3"/>
</dbReference>
<dbReference type="PANTHER" id="PTHR11640:SF164">
    <property type="entry name" value="MAM DOMAIN-CONTAINING GLYCOSYLPHOSPHATIDYLINOSITOL ANCHOR PROTEIN 1"/>
    <property type="match status" value="1"/>
</dbReference>
<dbReference type="SMART" id="SM00409">
    <property type="entry name" value="IG"/>
    <property type="match status" value="3"/>
</dbReference>
<dbReference type="EMBL" id="CP012524">
    <property type="protein sequence ID" value="ALC40520.1"/>
    <property type="molecule type" value="Genomic_DNA"/>
</dbReference>
<dbReference type="OrthoDB" id="6159398at2759"/>
<dbReference type="Gene3D" id="2.60.40.10">
    <property type="entry name" value="Immunoglobulins"/>
    <property type="match status" value="3"/>
</dbReference>
<dbReference type="SMART" id="SM00408">
    <property type="entry name" value="IGc2"/>
    <property type="match status" value="3"/>
</dbReference>
<dbReference type="InterPro" id="IPR003599">
    <property type="entry name" value="Ig_sub"/>
</dbReference>
<dbReference type="GO" id="GO:0005911">
    <property type="term" value="C:cell-cell junction"/>
    <property type="evidence" value="ECO:0007669"/>
    <property type="project" value="TreeGrafter"/>
</dbReference>
<feature type="compositionally biased region" description="Polar residues" evidence="6">
    <location>
        <begin position="9"/>
        <end position="18"/>
    </location>
</feature>
<dbReference type="InterPro" id="IPR051275">
    <property type="entry name" value="Cell_adhesion_signaling"/>
</dbReference>
<sequence length="517" mass="57853">MCNGAPIWSQGQGTQQCESEGESERADACGKPYEYVCHSKPAGADEDYQADDYDYGEVDDESGSTVAPPPLVAQAEPAPYFEQSDLHIEARPGSDVILNCDVRNFGLRNVVMWYRNSTILSTGQNSINDQEEVLKNNSLRIRSVTKEHANDYYCVVLPQNVRQHTQLRVSPRLSILCDDRDVTDRSQTFKQGDHHKLVCRTFLPNKAEIKWSFNGQRLESSSNELENGVITLDNVDESNVGVYQCLGDDGSSEPAHGMVHIDVQYSPRVSTHRHHVNTQEGSSAELYCDYRANPIAIFFFTKDGKPLTVSDKYSLRDSVHKAHNRTTLIIKHVQDSDLGEYLCNVENSIGSNQAHIELSYNPETPQFESINIDGNVVTMHWLVRSLQPLSEAMLDYKFKGSYSWSTVSVIQTRRHETDSGFWKITHQMELTPGVWHARVKTKNTHGWSHFSPDHDFVIKEQDDIDASDIDDGELPPDDLVRAGIGGGGGGSKKNVASALSVWPVLMFISFGAMLLRA</sequence>
<keyword evidence="9" id="KW-1185">Reference proteome</keyword>
<dbReference type="GO" id="GO:0005886">
    <property type="term" value="C:plasma membrane"/>
    <property type="evidence" value="ECO:0007669"/>
    <property type="project" value="TreeGrafter"/>
</dbReference>
<dbReference type="GO" id="GO:0098609">
    <property type="term" value="P:cell-cell adhesion"/>
    <property type="evidence" value="ECO:0007669"/>
    <property type="project" value="TreeGrafter"/>
</dbReference>
<evidence type="ECO:0000313" key="9">
    <source>
        <dbReference type="Proteomes" id="UP000494163"/>
    </source>
</evidence>
<dbReference type="AlphaFoldDB" id="A0A0M4ETF4"/>
<dbReference type="InterPro" id="IPR036179">
    <property type="entry name" value="Ig-like_dom_sf"/>
</dbReference>
<keyword evidence="3" id="KW-1015">Disulfide bond</keyword>
<evidence type="ECO:0000256" key="4">
    <source>
        <dbReference type="ARBA" id="ARBA00023180"/>
    </source>
</evidence>
<organism evidence="8 9">
    <name type="scientific">Drosophila busckii</name>
    <name type="common">Fruit fly</name>
    <dbReference type="NCBI Taxonomy" id="30019"/>
    <lineage>
        <taxon>Eukaryota</taxon>
        <taxon>Metazoa</taxon>
        <taxon>Ecdysozoa</taxon>
        <taxon>Arthropoda</taxon>
        <taxon>Hexapoda</taxon>
        <taxon>Insecta</taxon>
        <taxon>Pterygota</taxon>
        <taxon>Neoptera</taxon>
        <taxon>Endopterygota</taxon>
        <taxon>Diptera</taxon>
        <taxon>Brachycera</taxon>
        <taxon>Muscomorpha</taxon>
        <taxon>Ephydroidea</taxon>
        <taxon>Drosophilidae</taxon>
        <taxon>Drosophila</taxon>
    </lineage>
</organism>
<evidence type="ECO:0000256" key="2">
    <source>
        <dbReference type="ARBA" id="ARBA00023136"/>
    </source>
</evidence>
<protein>
    <submittedName>
        <fullName evidence="8">CG13506</fullName>
    </submittedName>
</protein>
<name>A0A0M4ETF4_DROBS</name>
<dbReference type="InterPro" id="IPR007110">
    <property type="entry name" value="Ig-like_dom"/>
</dbReference>
<dbReference type="FunFam" id="2.60.40.10:FF:000032">
    <property type="entry name" value="palladin isoform X1"/>
    <property type="match status" value="1"/>
</dbReference>
<dbReference type="SMR" id="A0A0M4ETF4"/>
<dbReference type="InterPro" id="IPR013783">
    <property type="entry name" value="Ig-like_fold"/>
</dbReference>
<dbReference type="Proteomes" id="UP000494163">
    <property type="component" value="Chromosome 2R"/>
</dbReference>
<dbReference type="Pfam" id="PF07679">
    <property type="entry name" value="I-set"/>
    <property type="match status" value="1"/>
</dbReference>
<feature type="region of interest" description="Disordered" evidence="6">
    <location>
        <begin position="40"/>
        <end position="65"/>
    </location>
</feature>
<dbReference type="OMA" id="NAVMWYK"/>
<keyword evidence="4" id="KW-0325">Glycoprotein</keyword>